<feature type="domain" description="Glycosyltransferase subfamily 4-like N-terminal" evidence="2">
    <location>
        <begin position="50"/>
        <end position="202"/>
    </location>
</feature>
<dbReference type="InterPro" id="IPR028098">
    <property type="entry name" value="Glyco_trans_4-like_N"/>
</dbReference>
<name>A0A5P5X596_VIBPH</name>
<dbReference type="PANTHER" id="PTHR46401">
    <property type="entry name" value="GLYCOSYLTRANSFERASE WBBK-RELATED"/>
    <property type="match status" value="1"/>
</dbReference>
<evidence type="ECO:0000259" key="2">
    <source>
        <dbReference type="Pfam" id="PF13439"/>
    </source>
</evidence>
<dbReference type="CDD" id="cd03801">
    <property type="entry name" value="GT4_PimA-like"/>
    <property type="match status" value="1"/>
</dbReference>
<proteinExistence type="predicted"/>
<dbReference type="EMBL" id="MK473646">
    <property type="protein sequence ID" value="QFF90424.1"/>
    <property type="molecule type" value="Genomic_DNA"/>
</dbReference>
<dbReference type="GO" id="GO:0016757">
    <property type="term" value="F:glycosyltransferase activity"/>
    <property type="evidence" value="ECO:0007669"/>
    <property type="project" value="TreeGrafter"/>
</dbReference>
<evidence type="ECO:0000313" key="3">
    <source>
        <dbReference type="EMBL" id="QFF90424.1"/>
    </source>
</evidence>
<dbReference type="RefSeq" id="WP_140367230.1">
    <property type="nucleotide sequence ID" value="NZ_QRSI01000005.1"/>
</dbReference>
<dbReference type="Pfam" id="PF13439">
    <property type="entry name" value="Glyco_transf_4"/>
    <property type="match status" value="1"/>
</dbReference>
<sequence>MKILHVSSYYMDGMGYQENGLTKFQARNLGNEGKVSIFTSERNFPFKNYDRTYLSKLGPRIRKNTEKKIIDCVDIIQKKPVFESAKRAACIFSPFDIAKVFKDTKPDVVHLHGATNLNFLSVLLFCFLYKSRLFIDCHADENNSNVNSKFNLFYYKVFRVLYRIFDSKIDGFITVAPSCTDYLKKYFKINENKITFAPLCFDSDIMKLDSDIANRIKRAHSIPDNAVCFGYFGKISPEKDVLESLMIFLNYLKLYGNEHFFFLVGDGEPSYVDIIERFIVENNIEHNVIKLPLLSSQELAGYFNICDFCFWLGTASNSIQESMACGVIPIFSKKLVTPFLLVDERQVLPVDNLLYSATILNDLLLIDNRREILASYSLENFSWDISAKLHIKLYKGQ</sequence>
<dbReference type="SUPFAM" id="SSF53756">
    <property type="entry name" value="UDP-Glycosyltransferase/glycogen phosphorylase"/>
    <property type="match status" value="1"/>
</dbReference>
<keyword evidence="1 3" id="KW-0808">Transferase</keyword>
<dbReference type="AlphaFoldDB" id="A0A5P5X596"/>
<dbReference type="GO" id="GO:0009103">
    <property type="term" value="P:lipopolysaccharide biosynthetic process"/>
    <property type="evidence" value="ECO:0007669"/>
    <property type="project" value="TreeGrafter"/>
</dbReference>
<reference evidence="3" key="1">
    <citation type="journal article" date="2019" name="Int. J. Food Microbiol.">
        <title>Developing a novel molecular serotyping system based on capsular polysaccharide synthesis gene clusters of Vibrio parahaemolyticus.</title>
        <authorList>
            <person name="Pang Y."/>
            <person name="Guo X."/>
            <person name="Tian X."/>
            <person name="Liu F."/>
            <person name="Wang L."/>
            <person name="Wu J."/>
            <person name="Zhang S."/>
            <person name="Li S."/>
            <person name="Liu B."/>
        </authorList>
    </citation>
    <scope>NUCLEOTIDE SEQUENCE</scope>
    <source>
        <strain evidence="3">G3581</strain>
    </source>
</reference>
<dbReference type="PANTHER" id="PTHR46401:SF2">
    <property type="entry name" value="GLYCOSYLTRANSFERASE WBBK-RELATED"/>
    <property type="match status" value="1"/>
</dbReference>
<evidence type="ECO:0000256" key="1">
    <source>
        <dbReference type="ARBA" id="ARBA00022679"/>
    </source>
</evidence>
<accession>A0A5P5X596</accession>
<protein>
    <submittedName>
        <fullName evidence="3">Group 1 glycosyl transferase</fullName>
    </submittedName>
</protein>
<gene>
    <name evidence="3" type="primary">wcxE</name>
</gene>
<dbReference type="Gene3D" id="3.40.50.2000">
    <property type="entry name" value="Glycogen Phosphorylase B"/>
    <property type="match status" value="2"/>
</dbReference>
<organism evidence="3">
    <name type="scientific">Vibrio parahaemolyticus</name>
    <dbReference type="NCBI Taxonomy" id="670"/>
    <lineage>
        <taxon>Bacteria</taxon>
        <taxon>Pseudomonadati</taxon>
        <taxon>Pseudomonadota</taxon>
        <taxon>Gammaproteobacteria</taxon>
        <taxon>Vibrionales</taxon>
        <taxon>Vibrionaceae</taxon>
        <taxon>Vibrio</taxon>
    </lineage>
</organism>